<reference evidence="1 2" key="1">
    <citation type="journal article" date="2021" name="Hortic Res">
        <title>High-quality reference genome and annotation aids understanding of berry development for evergreen blueberry (Vaccinium darrowii).</title>
        <authorList>
            <person name="Yu J."/>
            <person name="Hulse-Kemp A.M."/>
            <person name="Babiker E."/>
            <person name="Staton M."/>
        </authorList>
    </citation>
    <scope>NUCLEOTIDE SEQUENCE [LARGE SCALE GENOMIC DNA]</scope>
    <source>
        <strain evidence="2">cv. NJ 8807/NJ 8810</strain>
        <tissue evidence="1">Young leaf</tissue>
    </source>
</reference>
<name>A0ACB7XQE1_9ERIC</name>
<protein>
    <submittedName>
        <fullName evidence="1">Uncharacterized protein</fullName>
    </submittedName>
</protein>
<sequence>MRRKESKRISEELVMVASDRSRITERQNGFKPMGRSHSRGGESRVVDKRKCYFCNKEMTHNQFCPKLKARIDEEKEKSKAVVVESFVENKGDLLTVTLEGTENFDWVMDSSCSFHMSSNKKYFCSYEACDGSTVRMTNHMVNKVVDIGTVICADTVGRTIKDRKG</sequence>
<gene>
    <name evidence="1" type="ORF">Vadar_012750</name>
</gene>
<keyword evidence="2" id="KW-1185">Reference proteome</keyword>
<dbReference type="Proteomes" id="UP000828048">
    <property type="component" value="Chromosome 1"/>
</dbReference>
<organism evidence="1 2">
    <name type="scientific">Vaccinium darrowii</name>
    <dbReference type="NCBI Taxonomy" id="229202"/>
    <lineage>
        <taxon>Eukaryota</taxon>
        <taxon>Viridiplantae</taxon>
        <taxon>Streptophyta</taxon>
        <taxon>Embryophyta</taxon>
        <taxon>Tracheophyta</taxon>
        <taxon>Spermatophyta</taxon>
        <taxon>Magnoliopsida</taxon>
        <taxon>eudicotyledons</taxon>
        <taxon>Gunneridae</taxon>
        <taxon>Pentapetalae</taxon>
        <taxon>asterids</taxon>
        <taxon>Ericales</taxon>
        <taxon>Ericaceae</taxon>
        <taxon>Vaccinioideae</taxon>
        <taxon>Vaccinieae</taxon>
        <taxon>Vaccinium</taxon>
    </lineage>
</organism>
<proteinExistence type="predicted"/>
<evidence type="ECO:0000313" key="1">
    <source>
        <dbReference type="EMBL" id="KAH7843112.1"/>
    </source>
</evidence>
<evidence type="ECO:0000313" key="2">
    <source>
        <dbReference type="Proteomes" id="UP000828048"/>
    </source>
</evidence>
<comment type="caution">
    <text evidence="1">The sequence shown here is derived from an EMBL/GenBank/DDBJ whole genome shotgun (WGS) entry which is preliminary data.</text>
</comment>
<accession>A0ACB7XQE1</accession>
<dbReference type="EMBL" id="CM037151">
    <property type="protein sequence ID" value="KAH7843112.1"/>
    <property type="molecule type" value="Genomic_DNA"/>
</dbReference>